<dbReference type="SUPFAM" id="SSF48452">
    <property type="entry name" value="TPR-like"/>
    <property type="match status" value="2"/>
</dbReference>
<protein>
    <submittedName>
        <fullName evidence="2">Diguanylate cyclase</fullName>
    </submittedName>
</protein>
<reference evidence="2" key="1">
    <citation type="submission" date="2022-08" db="EMBL/GenBank/DDBJ databases">
        <title>The genomic sequence of strain Paenibacillus sp. SCIV0701.</title>
        <authorList>
            <person name="Zhao H."/>
        </authorList>
    </citation>
    <scope>NUCLEOTIDE SEQUENCE</scope>
    <source>
        <strain evidence="2">SCIV0701</strain>
    </source>
</reference>
<dbReference type="FunFam" id="3.30.70.270:FF:000001">
    <property type="entry name" value="Diguanylate cyclase domain protein"/>
    <property type="match status" value="1"/>
</dbReference>
<dbReference type="EMBL" id="JANIPJ010000030">
    <property type="protein sequence ID" value="MCR2807666.1"/>
    <property type="molecule type" value="Genomic_DNA"/>
</dbReference>
<dbReference type="GO" id="GO:0043709">
    <property type="term" value="P:cell adhesion involved in single-species biofilm formation"/>
    <property type="evidence" value="ECO:0007669"/>
    <property type="project" value="TreeGrafter"/>
</dbReference>
<dbReference type="NCBIfam" id="TIGR00254">
    <property type="entry name" value="GGDEF"/>
    <property type="match status" value="1"/>
</dbReference>
<name>A0A9X2SBX3_9BACL</name>
<dbReference type="InterPro" id="IPR029787">
    <property type="entry name" value="Nucleotide_cyclase"/>
</dbReference>
<dbReference type="SUPFAM" id="SSF55073">
    <property type="entry name" value="Nucleotide cyclase"/>
    <property type="match status" value="1"/>
</dbReference>
<dbReference type="CDD" id="cd01949">
    <property type="entry name" value="GGDEF"/>
    <property type="match status" value="1"/>
</dbReference>
<gene>
    <name evidence="2" type="ORF">NQZ67_27625</name>
</gene>
<dbReference type="AlphaFoldDB" id="A0A9X2SBX3"/>
<dbReference type="PANTHER" id="PTHR45138">
    <property type="entry name" value="REGULATORY COMPONENTS OF SENSORY TRANSDUCTION SYSTEM"/>
    <property type="match status" value="1"/>
</dbReference>
<proteinExistence type="predicted"/>
<dbReference type="Proteomes" id="UP001141950">
    <property type="component" value="Unassembled WGS sequence"/>
</dbReference>
<dbReference type="PROSITE" id="PS50887">
    <property type="entry name" value="GGDEF"/>
    <property type="match status" value="1"/>
</dbReference>
<keyword evidence="3" id="KW-1185">Reference proteome</keyword>
<evidence type="ECO:0000313" key="2">
    <source>
        <dbReference type="EMBL" id="MCR2807666.1"/>
    </source>
</evidence>
<evidence type="ECO:0000313" key="3">
    <source>
        <dbReference type="Proteomes" id="UP001141950"/>
    </source>
</evidence>
<dbReference type="Gene3D" id="1.25.40.10">
    <property type="entry name" value="Tetratricopeptide repeat domain"/>
    <property type="match status" value="1"/>
</dbReference>
<dbReference type="InterPro" id="IPR011990">
    <property type="entry name" value="TPR-like_helical_dom_sf"/>
</dbReference>
<dbReference type="InterPro" id="IPR000160">
    <property type="entry name" value="GGDEF_dom"/>
</dbReference>
<dbReference type="InterPro" id="IPR050469">
    <property type="entry name" value="Diguanylate_Cyclase"/>
</dbReference>
<sequence>MQPLLGLCPHCHITIAWSYNGIEEDRCPYCYSWLEPAWKKRMTAEPFIANTAEALAKWVDDLEVVQYENIDLWAAAAQKALDAVSGLGHEELTMRVRLVQSIPKMRKGDLEGAGVAIREINKWAVEHSNNVILSRSFRQLSNFFLRVGDASSALECALSSLEYLPSESLPQTRGHHLMALAVALNHNGEHGESRRRYEEVLEIDESTQHVQQALYALNNMAYTQYKIGDMKEASCLLSRMLELVQKHELSLYAFQLDTIARIKMSTGKTGEAVSLLEPLMGKYAEGQLQGDVFMFFESQITLLEAYRQLGEYDRAQDLLHRVKPLCEEHGAAGYTVKIKLEQAELYAAKGRYKEAYEEYRDYHESWEKLRSEERESRARILHTVFETEEARRRSEQYREMANRDPLTGMYNRRFIDAYADTLLNPLESEREITAILIDLDHFKRINDTLSHEAGDAVLVQLAKLLDAAAIDPAKAARLGGEEFLILCPGFDAAKGLEFAERLCELIRTSNWSSIIGELPVTASIGVSTAYTGRTTRAALFAEADRRLYLAKSRGRNCVVATG</sequence>
<dbReference type="GO" id="GO:0052621">
    <property type="term" value="F:diguanylate cyclase activity"/>
    <property type="evidence" value="ECO:0007669"/>
    <property type="project" value="TreeGrafter"/>
</dbReference>
<evidence type="ECO:0000259" key="1">
    <source>
        <dbReference type="PROSITE" id="PS50887"/>
    </source>
</evidence>
<feature type="domain" description="GGDEF" evidence="1">
    <location>
        <begin position="430"/>
        <end position="562"/>
    </location>
</feature>
<dbReference type="Pfam" id="PF00990">
    <property type="entry name" value="GGDEF"/>
    <property type="match status" value="1"/>
</dbReference>
<organism evidence="2 3">
    <name type="scientific">Paenibacillus soyae</name>
    <dbReference type="NCBI Taxonomy" id="2969249"/>
    <lineage>
        <taxon>Bacteria</taxon>
        <taxon>Bacillati</taxon>
        <taxon>Bacillota</taxon>
        <taxon>Bacilli</taxon>
        <taxon>Bacillales</taxon>
        <taxon>Paenibacillaceae</taxon>
        <taxon>Paenibacillus</taxon>
    </lineage>
</organism>
<dbReference type="RefSeq" id="WP_257452337.1">
    <property type="nucleotide sequence ID" value="NZ_JANIPJ010000030.1"/>
</dbReference>
<comment type="caution">
    <text evidence="2">The sequence shown here is derived from an EMBL/GenBank/DDBJ whole genome shotgun (WGS) entry which is preliminary data.</text>
</comment>
<dbReference type="GO" id="GO:1902201">
    <property type="term" value="P:negative regulation of bacterial-type flagellum-dependent cell motility"/>
    <property type="evidence" value="ECO:0007669"/>
    <property type="project" value="TreeGrafter"/>
</dbReference>
<accession>A0A9X2SBX3</accession>
<dbReference type="PANTHER" id="PTHR45138:SF9">
    <property type="entry name" value="DIGUANYLATE CYCLASE DGCM-RELATED"/>
    <property type="match status" value="1"/>
</dbReference>
<dbReference type="GO" id="GO:0005886">
    <property type="term" value="C:plasma membrane"/>
    <property type="evidence" value="ECO:0007669"/>
    <property type="project" value="TreeGrafter"/>
</dbReference>
<dbReference type="InterPro" id="IPR043128">
    <property type="entry name" value="Rev_trsase/Diguanyl_cyclase"/>
</dbReference>
<dbReference type="SMART" id="SM00267">
    <property type="entry name" value="GGDEF"/>
    <property type="match status" value="1"/>
</dbReference>
<dbReference type="Gene3D" id="3.30.70.270">
    <property type="match status" value="1"/>
</dbReference>